<dbReference type="Gene3D" id="2.60.120.1440">
    <property type="match status" value="1"/>
</dbReference>
<dbReference type="PIRSF" id="PIRSF018266">
    <property type="entry name" value="FecR"/>
    <property type="match status" value="1"/>
</dbReference>
<dbReference type="EMBL" id="JAFKCZ010000008">
    <property type="protein sequence ID" value="MBN7797305.1"/>
    <property type="molecule type" value="Genomic_DNA"/>
</dbReference>
<evidence type="ECO:0000313" key="4">
    <source>
        <dbReference type="EMBL" id="MBN7797305.1"/>
    </source>
</evidence>
<evidence type="ECO:0000256" key="1">
    <source>
        <dbReference type="SAM" id="Phobius"/>
    </source>
</evidence>
<comment type="caution">
    <text evidence="4">The sequence shown here is derived from an EMBL/GenBank/DDBJ whole genome shotgun (WGS) entry which is preliminary data.</text>
</comment>
<dbReference type="InterPro" id="IPR012373">
    <property type="entry name" value="Ferrdict_sens_TM"/>
</dbReference>
<organism evidence="4 5">
    <name type="scientific">Parahaliea mediterranea</name>
    <dbReference type="NCBI Taxonomy" id="651086"/>
    <lineage>
        <taxon>Bacteria</taxon>
        <taxon>Pseudomonadati</taxon>
        <taxon>Pseudomonadota</taxon>
        <taxon>Gammaproteobacteria</taxon>
        <taxon>Cellvibrionales</taxon>
        <taxon>Halieaceae</taxon>
        <taxon>Parahaliea</taxon>
    </lineage>
</organism>
<feature type="transmembrane region" description="Helical" evidence="1">
    <location>
        <begin position="89"/>
        <end position="108"/>
    </location>
</feature>
<proteinExistence type="predicted"/>
<keyword evidence="5" id="KW-1185">Reference proteome</keyword>
<dbReference type="PANTHER" id="PTHR30273:SF2">
    <property type="entry name" value="PROTEIN FECR"/>
    <property type="match status" value="1"/>
</dbReference>
<dbReference type="RefSeq" id="WP_206560758.1">
    <property type="nucleotide sequence ID" value="NZ_JAFKCZ010000008.1"/>
</dbReference>
<accession>A0A939DFS5</accession>
<keyword evidence="1" id="KW-0812">Transmembrane</keyword>
<dbReference type="AlphaFoldDB" id="A0A939DFS5"/>
<keyword evidence="1" id="KW-1133">Transmembrane helix</keyword>
<dbReference type="Pfam" id="PF16220">
    <property type="entry name" value="DUF4880"/>
    <property type="match status" value="1"/>
</dbReference>
<evidence type="ECO:0000259" key="3">
    <source>
        <dbReference type="Pfam" id="PF16220"/>
    </source>
</evidence>
<keyword evidence="1" id="KW-0472">Membrane</keyword>
<dbReference type="GO" id="GO:0016989">
    <property type="term" value="F:sigma factor antagonist activity"/>
    <property type="evidence" value="ECO:0007669"/>
    <property type="project" value="TreeGrafter"/>
</dbReference>
<gene>
    <name evidence="4" type="ORF">JYP50_11925</name>
</gene>
<reference evidence="4" key="1">
    <citation type="submission" date="2021-02" db="EMBL/GenBank/DDBJ databases">
        <title>PHA producing bacteria isolated from coastal sediment in Guangdong, Shenzhen.</title>
        <authorList>
            <person name="Zheng W."/>
            <person name="Yu S."/>
            <person name="Huang Y."/>
        </authorList>
    </citation>
    <scope>NUCLEOTIDE SEQUENCE</scope>
    <source>
        <strain evidence="4">TN14-10</strain>
    </source>
</reference>
<feature type="domain" description="FecR protein" evidence="2">
    <location>
        <begin position="122"/>
        <end position="212"/>
    </location>
</feature>
<dbReference type="InterPro" id="IPR032623">
    <property type="entry name" value="FecR_N"/>
</dbReference>
<dbReference type="Pfam" id="PF04773">
    <property type="entry name" value="FecR"/>
    <property type="match status" value="1"/>
</dbReference>
<name>A0A939DFS5_9GAMM</name>
<dbReference type="PANTHER" id="PTHR30273">
    <property type="entry name" value="PERIPLASMIC SIGNAL SENSOR AND SIGMA FACTOR ACTIVATOR FECR-RELATED"/>
    <property type="match status" value="1"/>
</dbReference>
<evidence type="ECO:0000313" key="5">
    <source>
        <dbReference type="Proteomes" id="UP000664303"/>
    </source>
</evidence>
<dbReference type="Proteomes" id="UP000664303">
    <property type="component" value="Unassembled WGS sequence"/>
</dbReference>
<protein>
    <submittedName>
        <fullName evidence="4">FecR domain-containing protein</fullName>
    </submittedName>
</protein>
<evidence type="ECO:0000259" key="2">
    <source>
        <dbReference type="Pfam" id="PF04773"/>
    </source>
</evidence>
<feature type="domain" description="FecR N-terminal" evidence="3">
    <location>
        <begin position="11"/>
        <end position="52"/>
    </location>
</feature>
<sequence>MIADHADTRAQARDWLLRMSSGEAGEADYAALRAWLEASPEHARAFESVCRLWGELDLAREAVLRTERAATGEPAPPPEQRLPVQRWRWALAASVVLALLFAGAAQLFTDPTTTAPGEPAYYSTDRGEIRSIELADGSTVTLGAHSRVTVRYAPAQRRLALLRGEAFFDVASDPRRPFTVSAGGVSARALGTAFNVSLGEDAVRVAVAHGRVAIQREDPHSALELAAGQASGYRDDGSALALTSLAGTGAAPWREGRRDYFREPLRQLVADLNRYSDTPIYIASSQLGKQSITASFDHFGDVDAVLRDVEDALPARVVHTASGIHIRVR</sequence>
<dbReference type="InterPro" id="IPR006860">
    <property type="entry name" value="FecR"/>
</dbReference>